<name>A0A1F5NQB5_9BACT</name>
<dbReference type="EMBL" id="MFEJ01000030">
    <property type="protein sequence ID" value="OGE79722.1"/>
    <property type="molecule type" value="Genomic_DNA"/>
</dbReference>
<evidence type="ECO:0000256" key="1">
    <source>
        <dbReference type="SAM" id="Phobius"/>
    </source>
</evidence>
<feature type="transmembrane region" description="Helical" evidence="1">
    <location>
        <begin position="133"/>
        <end position="153"/>
    </location>
</feature>
<feature type="transmembrane region" description="Helical" evidence="1">
    <location>
        <begin position="165"/>
        <end position="184"/>
    </location>
</feature>
<evidence type="ECO:0000313" key="2">
    <source>
        <dbReference type="EMBL" id="OGE79722.1"/>
    </source>
</evidence>
<keyword evidence="1" id="KW-0812">Transmembrane</keyword>
<keyword evidence="1" id="KW-0472">Membrane</keyword>
<sequence length="330" mass="37355">MQVDKEQLNPTWNLIFQEIGKQLHDRSGLLAKRVLLIFIPALVIIFLIQLLARISTQSSFGSISIQLFVSGVLTVVVVLFITAILNSILKIEQVIWLDSYFDGKNLTPKESWRIARKLYWAWSYVQFKLFYRYYLWVILAFVGLSVLGFYTFAVSDFAKSASGGILGLLAFIFIVILGSVSLFLTRYLKIKLSYIPFIFLDRYHGESVHSSDFWNGFFSEMRELNKLSQGDSFNKNVMLEIGADLAMTVVEHVAGQIQYGFELAGGVLPSGVGAAVAAAGTTVTRGIAEVGHRIILFAKLTGRYVLYRYAFQKMHNKPYNINEYIYSLKD</sequence>
<gene>
    <name evidence="2" type="ORF">A2660_01530</name>
</gene>
<organism evidence="2 3">
    <name type="scientific">Candidatus Doudnabacteria bacterium RIFCSPHIGHO2_01_FULL_45_18</name>
    <dbReference type="NCBI Taxonomy" id="1817823"/>
    <lineage>
        <taxon>Bacteria</taxon>
        <taxon>Candidatus Doudnaibacteriota</taxon>
    </lineage>
</organism>
<keyword evidence="1" id="KW-1133">Transmembrane helix</keyword>
<comment type="caution">
    <text evidence="2">The sequence shown here is derived from an EMBL/GenBank/DDBJ whole genome shotgun (WGS) entry which is preliminary data.</text>
</comment>
<dbReference type="Proteomes" id="UP000176233">
    <property type="component" value="Unassembled WGS sequence"/>
</dbReference>
<evidence type="ECO:0000313" key="3">
    <source>
        <dbReference type="Proteomes" id="UP000176233"/>
    </source>
</evidence>
<proteinExistence type="predicted"/>
<feature type="transmembrane region" description="Helical" evidence="1">
    <location>
        <begin position="34"/>
        <end position="52"/>
    </location>
</feature>
<feature type="transmembrane region" description="Helical" evidence="1">
    <location>
        <begin position="64"/>
        <end position="85"/>
    </location>
</feature>
<dbReference type="AlphaFoldDB" id="A0A1F5NQB5"/>
<protein>
    <submittedName>
        <fullName evidence="2">Uncharacterized protein</fullName>
    </submittedName>
</protein>
<reference evidence="2 3" key="1">
    <citation type="journal article" date="2016" name="Nat. Commun.">
        <title>Thousands of microbial genomes shed light on interconnected biogeochemical processes in an aquifer system.</title>
        <authorList>
            <person name="Anantharaman K."/>
            <person name="Brown C.T."/>
            <person name="Hug L.A."/>
            <person name="Sharon I."/>
            <person name="Castelle C.J."/>
            <person name="Probst A.J."/>
            <person name="Thomas B.C."/>
            <person name="Singh A."/>
            <person name="Wilkins M.J."/>
            <person name="Karaoz U."/>
            <person name="Brodie E.L."/>
            <person name="Williams K.H."/>
            <person name="Hubbard S.S."/>
            <person name="Banfield J.F."/>
        </authorList>
    </citation>
    <scope>NUCLEOTIDE SEQUENCE [LARGE SCALE GENOMIC DNA]</scope>
</reference>
<accession>A0A1F5NQB5</accession>